<proteinExistence type="predicted"/>
<dbReference type="Pfam" id="PF16884">
    <property type="entry name" value="ADH_N_2"/>
    <property type="match status" value="1"/>
</dbReference>
<dbReference type="CDD" id="cd05288">
    <property type="entry name" value="PGDH"/>
    <property type="match status" value="1"/>
</dbReference>
<evidence type="ECO:0000256" key="1">
    <source>
        <dbReference type="ARBA" id="ARBA00023002"/>
    </source>
</evidence>
<dbReference type="InterPro" id="IPR020843">
    <property type="entry name" value="ER"/>
</dbReference>
<organism evidence="3 4">
    <name type="scientific">Novosphingobium cyanobacteriorum</name>
    <dbReference type="NCBI Taxonomy" id="3024215"/>
    <lineage>
        <taxon>Bacteria</taxon>
        <taxon>Pseudomonadati</taxon>
        <taxon>Pseudomonadota</taxon>
        <taxon>Alphaproteobacteria</taxon>
        <taxon>Sphingomonadales</taxon>
        <taxon>Sphingomonadaceae</taxon>
        <taxon>Novosphingobium</taxon>
    </lineage>
</organism>
<dbReference type="InterPro" id="IPR013149">
    <property type="entry name" value="ADH-like_C"/>
</dbReference>
<dbReference type="InterPro" id="IPR041694">
    <property type="entry name" value="ADH_N_2"/>
</dbReference>
<evidence type="ECO:0000313" key="4">
    <source>
        <dbReference type="Proteomes" id="UP001222770"/>
    </source>
</evidence>
<dbReference type="SUPFAM" id="SSF50129">
    <property type="entry name" value="GroES-like"/>
    <property type="match status" value="1"/>
</dbReference>
<dbReference type="InterPro" id="IPR045010">
    <property type="entry name" value="MDR_fam"/>
</dbReference>
<comment type="caution">
    <text evidence="3">The sequence shown here is derived from an EMBL/GenBank/DDBJ whole genome shotgun (WGS) entry which is preliminary data.</text>
</comment>
<name>A0ABT6CNE2_9SPHN</name>
<evidence type="ECO:0000259" key="2">
    <source>
        <dbReference type="SMART" id="SM00829"/>
    </source>
</evidence>
<dbReference type="EMBL" id="JAROCY010000015">
    <property type="protein sequence ID" value="MDF8334605.1"/>
    <property type="molecule type" value="Genomic_DNA"/>
</dbReference>
<protein>
    <submittedName>
        <fullName evidence="3">NADP-dependent oxidoreductase</fullName>
    </submittedName>
</protein>
<dbReference type="Proteomes" id="UP001222770">
    <property type="component" value="Unassembled WGS sequence"/>
</dbReference>
<dbReference type="Pfam" id="PF00107">
    <property type="entry name" value="ADH_zinc_N"/>
    <property type="match status" value="1"/>
</dbReference>
<evidence type="ECO:0000313" key="3">
    <source>
        <dbReference type="EMBL" id="MDF8334605.1"/>
    </source>
</evidence>
<keyword evidence="1" id="KW-0560">Oxidoreductase</keyword>
<dbReference type="SUPFAM" id="SSF51735">
    <property type="entry name" value="NAD(P)-binding Rossmann-fold domains"/>
    <property type="match status" value="1"/>
</dbReference>
<keyword evidence="4" id="KW-1185">Reference proteome</keyword>
<feature type="domain" description="Enoyl reductase (ER)" evidence="2">
    <location>
        <begin position="19"/>
        <end position="320"/>
    </location>
</feature>
<reference evidence="3 4" key="1">
    <citation type="submission" date="2023-03" db="EMBL/GenBank/DDBJ databases">
        <title>Novosphingobium cyanobacteriorum sp. nov., isolated from a eutrophic reservoir during the Microcystis bloom period.</title>
        <authorList>
            <person name="Kang M."/>
            <person name="Le V."/>
            <person name="Ko S.-R."/>
            <person name="Lee S.-A."/>
            <person name="Ahn C.-Y."/>
        </authorList>
    </citation>
    <scope>NUCLEOTIDE SEQUENCE [LARGE SCALE GENOMIC DNA]</scope>
    <source>
        <strain evidence="3 4">HBC54</strain>
    </source>
</reference>
<dbReference type="SMART" id="SM00829">
    <property type="entry name" value="PKS_ER"/>
    <property type="match status" value="1"/>
</dbReference>
<dbReference type="Gene3D" id="3.90.180.10">
    <property type="entry name" value="Medium-chain alcohol dehydrogenases, catalytic domain"/>
    <property type="match status" value="1"/>
</dbReference>
<dbReference type="PANTHER" id="PTHR43205">
    <property type="entry name" value="PROSTAGLANDIN REDUCTASE"/>
    <property type="match status" value="1"/>
</dbReference>
<dbReference type="InterPro" id="IPR011032">
    <property type="entry name" value="GroES-like_sf"/>
</dbReference>
<dbReference type="RefSeq" id="WP_277279380.1">
    <property type="nucleotide sequence ID" value="NZ_JAROCY010000015.1"/>
</dbReference>
<dbReference type="PANTHER" id="PTHR43205:SF7">
    <property type="entry name" value="PROSTAGLANDIN REDUCTASE 1"/>
    <property type="match status" value="1"/>
</dbReference>
<dbReference type="Gene3D" id="3.40.50.720">
    <property type="entry name" value="NAD(P)-binding Rossmann-like Domain"/>
    <property type="match status" value="1"/>
</dbReference>
<gene>
    <name evidence="3" type="ORF">POM99_15460</name>
</gene>
<dbReference type="InterPro" id="IPR036291">
    <property type="entry name" value="NAD(P)-bd_dom_sf"/>
</dbReference>
<accession>A0ABT6CNE2</accession>
<sequence length="324" mass="34449">MITAIGIRLVTPSAGVPERSDFAFEPFDVPDPREGEIVIRTIMISVDPYLMMPMRSGGFPEGRIRSRVIARVEASAAPDHAVGDLVLGFSRWQERECVSAAEMRRLDPVVPLSAYLGIAGHSGFTAMIGMRLLDPQPGQTVVVSSAAGMVGLVACQLAREAGARVVAIAGGDKARRVADLFALAAGVDHAAPNFAMSLAAACPDGIDRHFENVGAKILDPVLAVANDSARIALCGLIQHYGDDAPVCLANFRSLLMKGISIHPFSIYRHGDDYPAALRELEAKVVSGALRAPETIHEGFETTPDAFRAMMEGDGIGKHLVKLAD</sequence>